<dbReference type="InterPro" id="IPR022435">
    <property type="entry name" value="Surface-anchored_actinobac"/>
</dbReference>
<dbReference type="RefSeq" id="WP_211629324.1">
    <property type="nucleotide sequence ID" value="NZ_CP073100.1"/>
</dbReference>
<protein>
    <submittedName>
        <fullName evidence="2">Choice-of-anchor M domain-containing protein</fullName>
    </submittedName>
</protein>
<feature type="chain" id="PRO_5036755734" evidence="1">
    <location>
        <begin position="18"/>
        <end position="562"/>
    </location>
</feature>
<feature type="signal peptide" evidence="1">
    <location>
        <begin position="1"/>
        <end position="17"/>
    </location>
</feature>
<name>A0A975G5T3_9BACT</name>
<dbReference type="AlphaFoldDB" id="A0A975G5T3"/>
<dbReference type="KEGG" id="lamb:KBB96_10420"/>
<evidence type="ECO:0000313" key="2">
    <source>
        <dbReference type="EMBL" id="QUE49286.1"/>
    </source>
</evidence>
<keyword evidence="1" id="KW-0732">Signal</keyword>
<dbReference type="NCBIfam" id="TIGR03769">
    <property type="entry name" value="P_ac_wall_RPT"/>
    <property type="match status" value="1"/>
</dbReference>
<evidence type="ECO:0000313" key="3">
    <source>
        <dbReference type="Proteomes" id="UP000676169"/>
    </source>
</evidence>
<dbReference type="Proteomes" id="UP000676169">
    <property type="component" value="Chromosome"/>
</dbReference>
<gene>
    <name evidence="2" type="ORF">KBB96_10420</name>
</gene>
<sequence length="562" mass="59150">MRLIFALTALAVPSAKAATPPADLLYGHFEFHLGYVPTPGNPDAGWRITASYDQDDDFSTADGVVVMDPSSTVFTAAPSTLTAVPSPPRSFARFGPAGTPLWILPQNNTLGRLFLGVRATIPTGIFQASVGGNYTPSPQGSISLRLISVTGTGPAAGGQFATWKTESLNTQVFSFDTTDGITDADKIDTIPVSSHTHYNWGFTKPGTYDVTVEAKGKLMAAPTSITSGRATYRFSVPFTSRAANGSSIRVVADAMGKPRMVVGSSSEPVAYAPDQVMLEAGTATGASSALPGALWEVNGTLSTLAAGFPNGVGVDPVTASRALSGSEWSGVSLEIGKVRGPGNFALIEGGTVLAGNSGGTIPLNPAAARNIMAGFTASGLYVAECLVHGVRNGLPVSSGPLRLFFGAGLTANHTYADWQSSFERTAGISSGALASAADDFDHDGVANGVEFALFWHGMDPTRPDSSLGPLPFPDADGYARYEFLRDTYKDPLNETGWQIRPSYSPDLVTWRLRSSRTAGFPFTDAETGAGEGNAAGRITRRRLRIMPGPFDRMFYRMNIKSF</sequence>
<evidence type="ECO:0000256" key="1">
    <source>
        <dbReference type="SAM" id="SignalP"/>
    </source>
</evidence>
<dbReference type="NCBIfam" id="NF038134">
    <property type="entry name" value="choice_anch_M"/>
    <property type="match status" value="1"/>
</dbReference>
<accession>A0A975G5T3</accession>
<dbReference type="EMBL" id="CP073100">
    <property type="protein sequence ID" value="QUE49286.1"/>
    <property type="molecule type" value="Genomic_DNA"/>
</dbReference>
<reference evidence="2" key="1">
    <citation type="submission" date="2021-04" db="EMBL/GenBank/DDBJ databases">
        <title>Luteolibacter sp. 32A isolated from the skin of an Anderson's salamander (Ambystoma andersonii).</title>
        <authorList>
            <person name="Spergser J."/>
            <person name="Busse H.-J."/>
        </authorList>
    </citation>
    <scope>NUCLEOTIDE SEQUENCE</scope>
    <source>
        <strain evidence="2">32A</strain>
    </source>
</reference>
<organism evidence="2 3">
    <name type="scientific">Luteolibacter ambystomatis</name>
    <dbReference type="NCBI Taxonomy" id="2824561"/>
    <lineage>
        <taxon>Bacteria</taxon>
        <taxon>Pseudomonadati</taxon>
        <taxon>Verrucomicrobiota</taxon>
        <taxon>Verrucomicrobiia</taxon>
        <taxon>Verrucomicrobiales</taxon>
        <taxon>Verrucomicrobiaceae</taxon>
        <taxon>Luteolibacter</taxon>
    </lineage>
</organism>
<keyword evidence="3" id="KW-1185">Reference proteome</keyword>
<proteinExistence type="predicted"/>